<keyword evidence="4" id="KW-1185">Reference proteome</keyword>
<sequence length="198" mass="21635">MLQFHVSPQLPGGFGSDALESRQDPEQRCPTLPRICTCTMHTTPPATLQLFADTGSSDGTRAMMLIRPQETQGDGMIRSTAAAEPRASRRLPTTTTNIKMCGDNCTCGTSCSCANCGTHPKYVGLGVPWHDPLGLFFVLTCWDILGNHVLEFNLWPRKICINTATRLELAAATIKRMHEPVAAQESWGSCRDGAVERE</sequence>
<evidence type="ECO:0000313" key="2">
    <source>
        <dbReference type="EMBL" id="KLU86941.1"/>
    </source>
</evidence>
<evidence type="ECO:0000256" key="1">
    <source>
        <dbReference type="SAM" id="MobiDB-lite"/>
    </source>
</evidence>
<dbReference type="AlphaFoldDB" id="A0A0C4E0R5"/>
<organism evidence="3 4">
    <name type="scientific">Magnaporthiopsis poae (strain ATCC 64411 / 73-15)</name>
    <name type="common">Kentucky bluegrass fungus</name>
    <name type="synonym">Magnaporthe poae</name>
    <dbReference type="NCBI Taxonomy" id="644358"/>
    <lineage>
        <taxon>Eukaryota</taxon>
        <taxon>Fungi</taxon>
        <taxon>Dikarya</taxon>
        <taxon>Ascomycota</taxon>
        <taxon>Pezizomycotina</taxon>
        <taxon>Sordariomycetes</taxon>
        <taxon>Sordariomycetidae</taxon>
        <taxon>Magnaporthales</taxon>
        <taxon>Magnaporthaceae</taxon>
        <taxon>Magnaporthiopsis</taxon>
    </lineage>
</organism>
<evidence type="ECO:0000313" key="3">
    <source>
        <dbReference type="EnsemblFungi" id="MAPG_05948T0"/>
    </source>
</evidence>
<gene>
    <name evidence="2" type="ORF">MAPG_05948</name>
</gene>
<reference evidence="3" key="5">
    <citation type="submission" date="2015-06" db="UniProtKB">
        <authorList>
            <consortium name="EnsemblFungi"/>
        </authorList>
    </citation>
    <scope>IDENTIFICATION</scope>
    <source>
        <strain evidence="3">ATCC 64411</strain>
    </source>
</reference>
<feature type="region of interest" description="Disordered" evidence="1">
    <location>
        <begin position="1"/>
        <end position="26"/>
    </location>
</feature>
<reference evidence="2" key="3">
    <citation type="submission" date="2011-03" db="EMBL/GenBank/DDBJ databases">
        <title>Annotation of Magnaporthe poae ATCC 64411.</title>
        <authorList>
            <person name="Ma L.-J."/>
            <person name="Dead R."/>
            <person name="Young S.K."/>
            <person name="Zeng Q."/>
            <person name="Gargeya S."/>
            <person name="Fitzgerald M."/>
            <person name="Haas B."/>
            <person name="Abouelleil A."/>
            <person name="Alvarado L."/>
            <person name="Arachchi H.M."/>
            <person name="Berlin A."/>
            <person name="Brown A."/>
            <person name="Chapman S.B."/>
            <person name="Chen Z."/>
            <person name="Dunbar C."/>
            <person name="Freedman E."/>
            <person name="Gearin G."/>
            <person name="Gellesch M."/>
            <person name="Goldberg J."/>
            <person name="Griggs A."/>
            <person name="Gujja S."/>
            <person name="Heiman D."/>
            <person name="Howarth C."/>
            <person name="Larson L."/>
            <person name="Lui A."/>
            <person name="MacDonald P.J.P."/>
            <person name="Mehta T."/>
            <person name="Montmayeur A."/>
            <person name="Murphy C."/>
            <person name="Neiman D."/>
            <person name="Pearson M."/>
            <person name="Priest M."/>
            <person name="Roberts A."/>
            <person name="Saif S."/>
            <person name="Shea T."/>
            <person name="Shenoy N."/>
            <person name="Sisk P."/>
            <person name="Stolte C."/>
            <person name="Sykes S."/>
            <person name="Yandava C."/>
            <person name="Wortman J."/>
            <person name="Nusbaum C."/>
            <person name="Birren B."/>
        </authorList>
    </citation>
    <scope>NUCLEOTIDE SEQUENCE</scope>
    <source>
        <strain evidence="2">ATCC 64411</strain>
    </source>
</reference>
<dbReference type="EMBL" id="GL876970">
    <property type="protein sequence ID" value="KLU86941.1"/>
    <property type="molecule type" value="Genomic_DNA"/>
</dbReference>
<protein>
    <submittedName>
        <fullName evidence="2 3">Uncharacterized protein</fullName>
    </submittedName>
</protein>
<dbReference type="VEuPathDB" id="FungiDB:MAPG_05948"/>
<reference evidence="3" key="4">
    <citation type="journal article" date="2015" name="G3 (Bethesda)">
        <title>Genome sequences of three phytopathogenic species of the Magnaporthaceae family of fungi.</title>
        <authorList>
            <person name="Okagaki L.H."/>
            <person name="Nunes C.C."/>
            <person name="Sailsbery J."/>
            <person name="Clay B."/>
            <person name="Brown D."/>
            <person name="John T."/>
            <person name="Oh Y."/>
            <person name="Young N."/>
            <person name="Fitzgerald M."/>
            <person name="Haas B.J."/>
            <person name="Zeng Q."/>
            <person name="Young S."/>
            <person name="Adiconis X."/>
            <person name="Fan L."/>
            <person name="Levin J.Z."/>
            <person name="Mitchell T.K."/>
            <person name="Okubara P.A."/>
            <person name="Farman M.L."/>
            <person name="Kohn L.M."/>
            <person name="Birren B."/>
            <person name="Ma L.-J."/>
            <person name="Dean R.A."/>
        </authorList>
    </citation>
    <scope>NUCLEOTIDE SEQUENCE</scope>
    <source>
        <strain evidence="3">ATCC 64411 / 73-15</strain>
    </source>
</reference>
<evidence type="ECO:0000313" key="4">
    <source>
        <dbReference type="Proteomes" id="UP000011715"/>
    </source>
</evidence>
<name>A0A0C4E0R5_MAGP6</name>
<dbReference type="EnsemblFungi" id="MAPG_05948T0">
    <property type="protein sequence ID" value="MAPG_05948T0"/>
    <property type="gene ID" value="MAPG_05948"/>
</dbReference>
<dbReference type="EMBL" id="ADBL01001422">
    <property type="status" value="NOT_ANNOTATED_CDS"/>
    <property type="molecule type" value="Genomic_DNA"/>
</dbReference>
<reference evidence="4" key="1">
    <citation type="submission" date="2010-05" db="EMBL/GenBank/DDBJ databases">
        <title>The genome sequence of Magnaporthe poae strain ATCC 64411.</title>
        <authorList>
            <person name="Ma L.-J."/>
            <person name="Dead R."/>
            <person name="Young S."/>
            <person name="Zeng Q."/>
            <person name="Koehrsen M."/>
            <person name="Alvarado L."/>
            <person name="Berlin A."/>
            <person name="Chapman S.B."/>
            <person name="Chen Z."/>
            <person name="Freedman E."/>
            <person name="Gellesch M."/>
            <person name="Goldberg J."/>
            <person name="Griggs A."/>
            <person name="Gujja S."/>
            <person name="Heilman E.R."/>
            <person name="Heiman D."/>
            <person name="Hepburn T."/>
            <person name="Howarth C."/>
            <person name="Jen D."/>
            <person name="Larson L."/>
            <person name="Mehta T."/>
            <person name="Neiman D."/>
            <person name="Pearson M."/>
            <person name="Roberts A."/>
            <person name="Saif S."/>
            <person name="Shea T."/>
            <person name="Shenoy N."/>
            <person name="Sisk P."/>
            <person name="Stolte C."/>
            <person name="Sykes S."/>
            <person name="Walk T."/>
            <person name="White J."/>
            <person name="Yandava C."/>
            <person name="Haas B."/>
            <person name="Nusbaum C."/>
            <person name="Birren B."/>
        </authorList>
    </citation>
    <scope>NUCLEOTIDE SEQUENCE [LARGE SCALE GENOMIC DNA]</scope>
    <source>
        <strain evidence="4">ATCC 64411 / 73-15</strain>
    </source>
</reference>
<proteinExistence type="predicted"/>
<accession>A0A0C4E0R5</accession>
<reference evidence="2" key="2">
    <citation type="submission" date="2010-05" db="EMBL/GenBank/DDBJ databases">
        <title>The Genome Sequence of Magnaporthe poae strain ATCC 64411.</title>
        <authorList>
            <consortium name="The Broad Institute Genome Sequencing Platform"/>
            <consortium name="Broad Institute Genome Sequencing Center for Infectious Disease"/>
            <person name="Ma L.-J."/>
            <person name="Dead R."/>
            <person name="Young S."/>
            <person name="Zeng Q."/>
            <person name="Koehrsen M."/>
            <person name="Alvarado L."/>
            <person name="Berlin A."/>
            <person name="Chapman S.B."/>
            <person name="Chen Z."/>
            <person name="Freedman E."/>
            <person name="Gellesch M."/>
            <person name="Goldberg J."/>
            <person name="Griggs A."/>
            <person name="Gujja S."/>
            <person name="Heilman E.R."/>
            <person name="Heiman D."/>
            <person name="Hepburn T."/>
            <person name="Howarth C."/>
            <person name="Jen D."/>
            <person name="Larson L."/>
            <person name="Mehta T."/>
            <person name="Neiman D."/>
            <person name="Pearson M."/>
            <person name="Roberts A."/>
            <person name="Saif S."/>
            <person name="Shea T."/>
            <person name="Shenoy N."/>
            <person name="Sisk P."/>
            <person name="Stolte C."/>
            <person name="Sykes S."/>
            <person name="Walk T."/>
            <person name="White J."/>
            <person name="Yandava C."/>
            <person name="Haas B."/>
            <person name="Nusbaum C."/>
            <person name="Birren B."/>
        </authorList>
    </citation>
    <scope>NUCLEOTIDE SEQUENCE</scope>
    <source>
        <strain evidence="2">ATCC 64411</strain>
    </source>
</reference>
<dbReference type="Proteomes" id="UP000011715">
    <property type="component" value="Unassembled WGS sequence"/>
</dbReference>